<evidence type="ECO:0000256" key="1">
    <source>
        <dbReference type="SAM" id="SignalP"/>
    </source>
</evidence>
<dbReference type="Proteomes" id="UP000281708">
    <property type="component" value="Unassembled WGS sequence"/>
</dbReference>
<name>A0A3L8NX16_9ACTN</name>
<sequence length="181" mass="19347">MAAGTAVGVLIGLSLVPAAAQASSGPTCASESEYVHLQRGDTKKHAKQILSAPATFHKGGCGGYTLAYPRCDNPEGRVFVTYYMPRRGPAVVDGKAWSAVSATDVQVIQKNDRGNSIDLTAMAPHAFHVYAGGGNDYIFMEANGLPDVIRCGAGKDIVQYLDRREPQDRYVGCEHVELYSP</sequence>
<accession>A0A3L8NX16</accession>
<proteinExistence type="predicted"/>
<evidence type="ECO:0000313" key="2">
    <source>
        <dbReference type="EMBL" id="RLV47715.1"/>
    </source>
</evidence>
<evidence type="ECO:0000313" key="3">
    <source>
        <dbReference type="Proteomes" id="UP000281708"/>
    </source>
</evidence>
<reference evidence="2 3" key="1">
    <citation type="submission" date="2018-10" db="EMBL/GenBank/DDBJ databases">
        <title>Marmoricola sp. 4Q3S-7 whole genome shotgun sequence.</title>
        <authorList>
            <person name="Li F."/>
        </authorList>
    </citation>
    <scope>NUCLEOTIDE SEQUENCE [LARGE SCALE GENOMIC DNA]</scope>
    <source>
        <strain evidence="2 3">4Q3S-7</strain>
    </source>
</reference>
<feature type="signal peptide" evidence="1">
    <location>
        <begin position="1"/>
        <end position="22"/>
    </location>
</feature>
<gene>
    <name evidence="2" type="ORF">D9V37_16335</name>
</gene>
<keyword evidence="1" id="KW-0732">Signal</keyword>
<feature type="chain" id="PRO_5018142007" description="DUF3558 domain-containing protein" evidence="1">
    <location>
        <begin position="23"/>
        <end position="181"/>
    </location>
</feature>
<protein>
    <recommendedName>
        <fullName evidence="4">DUF3558 domain-containing protein</fullName>
    </recommendedName>
</protein>
<dbReference type="AlphaFoldDB" id="A0A3L8NX16"/>
<evidence type="ECO:0008006" key="4">
    <source>
        <dbReference type="Google" id="ProtNLM"/>
    </source>
</evidence>
<organism evidence="2 3">
    <name type="scientific">Nocardioides mangrovicus</name>
    <dbReference type="NCBI Taxonomy" id="2478913"/>
    <lineage>
        <taxon>Bacteria</taxon>
        <taxon>Bacillati</taxon>
        <taxon>Actinomycetota</taxon>
        <taxon>Actinomycetes</taxon>
        <taxon>Propionibacteriales</taxon>
        <taxon>Nocardioidaceae</taxon>
        <taxon>Nocardioides</taxon>
    </lineage>
</organism>
<dbReference type="OrthoDB" id="3790249at2"/>
<comment type="caution">
    <text evidence="2">The sequence shown here is derived from an EMBL/GenBank/DDBJ whole genome shotgun (WGS) entry which is preliminary data.</text>
</comment>
<dbReference type="EMBL" id="RDBE01000010">
    <property type="protein sequence ID" value="RLV47715.1"/>
    <property type="molecule type" value="Genomic_DNA"/>
</dbReference>
<keyword evidence="3" id="KW-1185">Reference proteome</keyword>
<dbReference type="RefSeq" id="WP_121807222.1">
    <property type="nucleotide sequence ID" value="NZ_RDBE01000010.1"/>
</dbReference>